<protein>
    <submittedName>
        <fullName evidence="1">Uncharacterized protein</fullName>
    </submittedName>
</protein>
<dbReference type="Proteomes" id="UP000008932">
    <property type="component" value="Chromosome"/>
</dbReference>
<dbReference type="HOGENOM" id="CLU_3188094_0_0_6"/>
<reference evidence="1 2" key="1">
    <citation type="journal article" date="2011" name="J. Bacteriol.">
        <title>Complete Genome Sequence of the Type Strain Pseudomonas stutzeri CGMCC 1.1803.</title>
        <authorList>
            <person name="Chen M."/>
            <person name="Yan Y."/>
            <person name="Zhang W."/>
            <person name="Lu W."/>
            <person name="Wang J."/>
            <person name="Ping S."/>
            <person name="Lin M."/>
        </authorList>
    </citation>
    <scope>NUCLEOTIDE SEQUENCE [LARGE SCALE GENOMIC DNA]</scope>
    <source>
        <strain evidence="2">ATCC 17588 / DSM 5190 / CCUG 11256 / JCM 5965 / LMG 11199 / NCIMB 11358 / Stanier 221</strain>
    </source>
</reference>
<name>F8H243_STUS2</name>
<dbReference type="KEGG" id="psz:PSTAB_2434"/>
<gene>
    <name evidence="1" type="ordered locus">PSTAB_2434</name>
</gene>
<dbReference type="EMBL" id="CP002881">
    <property type="protein sequence ID" value="AEJ05715.1"/>
    <property type="molecule type" value="Genomic_DNA"/>
</dbReference>
<evidence type="ECO:0000313" key="1">
    <source>
        <dbReference type="EMBL" id="AEJ05715.1"/>
    </source>
</evidence>
<reference key="2">
    <citation type="submission" date="2011-06" db="EMBL/GenBank/DDBJ databases">
        <title>Complete Genome Sequence of Pseudomonas stutzeri Strain CGMCC 1.1803.</title>
        <authorList>
            <person name="Yan Y."/>
            <person name="Chen M."/>
            <person name="Lu W."/>
            <person name="Zhang W."/>
            <person name="Ping S."/>
            <person name="Lin M."/>
        </authorList>
    </citation>
    <scope>NUCLEOTIDE SEQUENCE</scope>
    <source>
        <strain>ATCC 17588</strain>
    </source>
</reference>
<reference evidence="2" key="3">
    <citation type="submission" date="2011-06" db="EMBL/GenBank/DDBJ databases">
        <title>Complete genome sequence of Pseudomonas stutzeri strain CGMCC 1.1803.</title>
        <authorList>
            <person name="Yan Y."/>
            <person name="Chen M."/>
            <person name="Lu W."/>
            <person name="Zhang W."/>
            <person name="Ping S."/>
            <person name="Lin M."/>
        </authorList>
    </citation>
    <scope>NUCLEOTIDE SEQUENCE [LARGE SCALE GENOMIC DNA]</scope>
    <source>
        <strain evidence="2">ATCC 17588 / DSM 5190 / CCUG 11256 / JCM 5965 / LMG 11199 / NCIMB 11358 / Stanier 221</strain>
    </source>
</reference>
<evidence type="ECO:0000313" key="2">
    <source>
        <dbReference type="Proteomes" id="UP000008932"/>
    </source>
</evidence>
<accession>F8H243</accession>
<sequence length="46" mass="5357">MCWHLWVNATELLNRFEKLDKCIPIISQGVFAECGFHVRQTPSLPK</sequence>
<organism evidence="1 2">
    <name type="scientific">Stutzerimonas stutzeri (strain ATCC 17588 / DSM 5190 / CCUG 11256 / JCM 5965 / LMG 11199 / NBRC 14165 / NCIMB 11358 / Stanier 221)</name>
    <name type="common">Pseudomonas stutzeri</name>
    <dbReference type="NCBI Taxonomy" id="96563"/>
    <lineage>
        <taxon>Bacteria</taxon>
        <taxon>Pseudomonadati</taxon>
        <taxon>Pseudomonadota</taxon>
        <taxon>Gammaproteobacteria</taxon>
        <taxon>Pseudomonadales</taxon>
        <taxon>Pseudomonadaceae</taxon>
        <taxon>Stutzerimonas</taxon>
    </lineage>
</organism>
<dbReference type="AlphaFoldDB" id="F8H243"/>
<proteinExistence type="predicted"/>